<organism evidence="1 2">
    <name type="scientific">Tilletia indica</name>
    <dbReference type="NCBI Taxonomy" id="43049"/>
    <lineage>
        <taxon>Eukaryota</taxon>
        <taxon>Fungi</taxon>
        <taxon>Dikarya</taxon>
        <taxon>Basidiomycota</taxon>
        <taxon>Ustilaginomycotina</taxon>
        <taxon>Exobasidiomycetes</taxon>
        <taxon>Tilletiales</taxon>
        <taxon>Tilletiaceae</taxon>
        <taxon>Tilletia</taxon>
    </lineage>
</organism>
<dbReference type="Proteomes" id="UP000077521">
    <property type="component" value="Unassembled WGS sequence"/>
</dbReference>
<reference evidence="1" key="2">
    <citation type="journal article" date="2019" name="IMA Fungus">
        <title>Genome sequencing and comparison of five Tilletia species to identify candidate genes for the detection of regulated species infecting wheat.</title>
        <authorList>
            <person name="Nguyen H.D.T."/>
            <person name="Sultana T."/>
            <person name="Kesanakurti P."/>
            <person name="Hambleton S."/>
        </authorList>
    </citation>
    <scope>NUCLEOTIDE SEQUENCE</scope>
    <source>
        <strain evidence="1">DAOMC 236416</strain>
    </source>
</reference>
<sequence length="84" mass="9567">MRVRTKHCPSSAPLPAAQPGSVCTRCSPHVSYRISQQQLDFLTYGPTLSFSKHSDGLFFGRVPAQAVVNLSRRFHYKEEEMRRD</sequence>
<evidence type="ECO:0000313" key="2">
    <source>
        <dbReference type="Proteomes" id="UP000077521"/>
    </source>
</evidence>
<keyword evidence="2" id="KW-1185">Reference proteome</keyword>
<reference evidence="1" key="1">
    <citation type="submission" date="2016-04" db="EMBL/GenBank/DDBJ databases">
        <authorList>
            <person name="Nguyen H.D."/>
            <person name="Samba Siva P."/>
            <person name="Cullis J."/>
            <person name="Levesque C.A."/>
            <person name="Hambleton S."/>
        </authorList>
    </citation>
    <scope>NUCLEOTIDE SEQUENCE</scope>
    <source>
        <strain evidence="1">DAOMC 236416</strain>
    </source>
</reference>
<comment type="caution">
    <text evidence="1">The sequence shown here is derived from an EMBL/GenBank/DDBJ whole genome shotgun (WGS) entry which is preliminary data.</text>
</comment>
<dbReference type="AlphaFoldDB" id="A0A177TQ27"/>
<evidence type="ECO:0000313" key="1">
    <source>
        <dbReference type="EMBL" id="KAE8250421.1"/>
    </source>
</evidence>
<accession>A0A177TQ27</accession>
<protein>
    <submittedName>
        <fullName evidence="1">Uncharacterized protein</fullName>
    </submittedName>
</protein>
<proteinExistence type="predicted"/>
<dbReference type="EMBL" id="LWDF02000326">
    <property type="protein sequence ID" value="KAE8250421.1"/>
    <property type="molecule type" value="Genomic_DNA"/>
</dbReference>
<name>A0A177TQ27_9BASI</name>
<gene>
    <name evidence="1" type="ORF">A4X13_0g4746</name>
</gene>